<protein>
    <recommendedName>
        <fullName evidence="2 6">Imidazoleglycerol-phosphate dehydratase</fullName>
        <shortName evidence="6">IGPD</shortName>
        <ecNumber evidence="6 7">4.2.1.19</ecNumber>
    </recommendedName>
</protein>
<keyword evidence="10" id="KW-1185">Reference proteome</keyword>
<dbReference type="InterPro" id="IPR020568">
    <property type="entry name" value="Ribosomal_Su5_D2-typ_SF"/>
</dbReference>
<dbReference type="GO" id="GO:0005737">
    <property type="term" value="C:cytoplasm"/>
    <property type="evidence" value="ECO:0007669"/>
    <property type="project" value="UniProtKB-SubCell"/>
</dbReference>
<evidence type="ECO:0000256" key="8">
    <source>
        <dbReference type="SAM" id="MobiDB-lite"/>
    </source>
</evidence>
<keyword evidence="5 6" id="KW-0456">Lyase</keyword>
<feature type="region of interest" description="Disordered" evidence="8">
    <location>
        <begin position="1"/>
        <end position="26"/>
    </location>
</feature>
<evidence type="ECO:0000313" key="10">
    <source>
        <dbReference type="Proteomes" id="UP000320390"/>
    </source>
</evidence>
<accession>A0A518EPI9</accession>
<dbReference type="GO" id="GO:0004424">
    <property type="term" value="F:imidazoleglycerol-phosphate dehydratase activity"/>
    <property type="evidence" value="ECO:0007669"/>
    <property type="project" value="UniProtKB-UniRule"/>
</dbReference>
<gene>
    <name evidence="6 9" type="primary">hisB</name>
    <name evidence="9" type="ORF">Poly30_15000</name>
</gene>
<dbReference type="CDD" id="cd07914">
    <property type="entry name" value="IGPD"/>
    <property type="match status" value="1"/>
</dbReference>
<dbReference type="Pfam" id="PF00475">
    <property type="entry name" value="IGPD"/>
    <property type="match status" value="1"/>
</dbReference>
<dbReference type="FunFam" id="3.30.230.40:FF:000001">
    <property type="entry name" value="Imidazoleglycerol-phosphate dehydratase HisB"/>
    <property type="match status" value="1"/>
</dbReference>
<keyword evidence="4 6" id="KW-0368">Histidine biosynthesis</keyword>
<evidence type="ECO:0000256" key="1">
    <source>
        <dbReference type="ARBA" id="ARBA00005047"/>
    </source>
</evidence>
<dbReference type="Proteomes" id="UP000320390">
    <property type="component" value="Chromosome"/>
</dbReference>
<dbReference type="OrthoDB" id="9790411at2"/>
<evidence type="ECO:0000256" key="7">
    <source>
        <dbReference type="RuleBase" id="RU000599"/>
    </source>
</evidence>
<dbReference type="NCBIfam" id="NF002116">
    <property type="entry name" value="PRK00951.2-6"/>
    <property type="match status" value="1"/>
</dbReference>
<organism evidence="9 10">
    <name type="scientific">Saltatorellus ferox</name>
    <dbReference type="NCBI Taxonomy" id="2528018"/>
    <lineage>
        <taxon>Bacteria</taxon>
        <taxon>Pseudomonadati</taxon>
        <taxon>Planctomycetota</taxon>
        <taxon>Planctomycetia</taxon>
        <taxon>Planctomycetia incertae sedis</taxon>
        <taxon>Saltatorellus</taxon>
    </lineage>
</organism>
<dbReference type="HAMAP" id="MF_00076">
    <property type="entry name" value="HisB"/>
    <property type="match status" value="1"/>
</dbReference>
<evidence type="ECO:0000313" key="9">
    <source>
        <dbReference type="EMBL" id="QDV05996.1"/>
    </source>
</evidence>
<reference evidence="9 10" key="1">
    <citation type="submission" date="2019-02" db="EMBL/GenBank/DDBJ databases">
        <title>Deep-cultivation of Planctomycetes and their phenomic and genomic characterization uncovers novel biology.</title>
        <authorList>
            <person name="Wiegand S."/>
            <person name="Jogler M."/>
            <person name="Boedeker C."/>
            <person name="Pinto D."/>
            <person name="Vollmers J."/>
            <person name="Rivas-Marin E."/>
            <person name="Kohn T."/>
            <person name="Peeters S.H."/>
            <person name="Heuer A."/>
            <person name="Rast P."/>
            <person name="Oberbeckmann S."/>
            <person name="Bunk B."/>
            <person name="Jeske O."/>
            <person name="Meyerdierks A."/>
            <person name="Storesund J.E."/>
            <person name="Kallscheuer N."/>
            <person name="Luecker S."/>
            <person name="Lage O.M."/>
            <person name="Pohl T."/>
            <person name="Merkel B.J."/>
            <person name="Hornburger P."/>
            <person name="Mueller R.-W."/>
            <person name="Bruemmer F."/>
            <person name="Labrenz M."/>
            <person name="Spormann A.M."/>
            <person name="Op den Camp H."/>
            <person name="Overmann J."/>
            <person name="Amann R."/>
            <person name="Jetten M.S.M."/>
            <person name="Mascher T."/>
            <person name="Medema M.H."/>
            <person name="Devos D.P."/>
            <person name="Kaster A.-K."/>
            <person name="Ovreas L."/>
            <person name="Rohde M."/>
            <person name="Galperin M.Y."/>
            <person name="Jogler C."/>
        </authorList>
    </citation>
    <scope>NUCLEOTIDE SEQUENCE [LARGE SCALE GENOMIC DNA]</scope>
    <source>
        <strain evidence="9 10">Poly30</strain>
    </source>
</reference>
<name>A0A518EPI9_9BACT</name>
<dbReference type="NCBIfam" id="NF002111">
    <property type="entry name" value="PRK00951.2-1"/>
    <property type="match status" value="1"/>
</dbReference>
<evidence type="ECO:0000256" key="2">
    <source>
        <dbReference type="ARBA" id="ARBA00016664"/>
    </source>
</evidence>
<evidence type="ECO:0000256" key="6">
    <source>
        <dbReference type="HAMAP-Rule" id="MF_00076"/>
    </source>
</evidence>
<dbReference type="InterPro" id="IPR020565">
    <property type="entry name" value="ImidazoleglycerP_deHydtase_CS"/>
</dbReference>
<dbReference type="SUPFAM" id="SSF54211">
    <property type="entry name" value="Ribosomal protein S5 domain 2-like"/>
    <property type="match status" value="2"/>
</dbReference>
<dbReference type="InterPro" id="IPR038494">
    <property type="entry name" value="IGPD_sf"/>
</dbReference>
<keyword evidence="6" id="KW-0963">Cytoplasm</keyword>
<proteinExistence type="inferred from homology"/>
<evidence type="ECO:0000256" key="5">
    <source>
        <dbReference type="ARBA" id="ARBA00023239"/>
    </source>
</evidence>
<dbReference type="UniPathway" id="UPA00031">
    <property type="reaction ID" value="UER00011"/>
</dbReference>
<dbReference type="GO" id="GO:0000105">
    <property type="term" value="P:L-histidine biosynthetic process"/>
    <property type="evidence" value="ECO:0007669"/>
    <property type="project" value="UniProtKB-UniRule"/>
</dbReference>
<dbReference type="RefSeq" id="WP_145195784.1">
    <property type="nucleotide sequence ID" value="NZ_CP036434.1"/>
</dbReference>
<dbReference type="PROSITE" id="PS00954">
    <property type="entry name" value="IGP_DEHYDRATASE_1"/>
    <property type="match status" value="1"/>
</dbReference>
<dbReference type="PANTHER" id="PTHR23133">
    <property type="entry name" value="IMIDAZOLEGLYCEROL-PHOSPHATE DEHYDRATASE HIS7"/>
    <property type="match status" value="1"/>
</dbReference>
<comment type="catalytic activity">
    <reaction evidence="6 7">
        <text>D-erythro-1-(imidazol-4-yl)glycerol 3-phosphate = 3-(imidazol-4-yl)-2-oxopropyl phosphate + H2O</text>
        <dbReference type="Rhea" id="RHEA:11040"/>
        <dbReference type="ChEBI" id="CHEBI:15377"/>
        <dbReference type="ChEBI" id="CHEBI:57766"/>
        <dbReference type="ChEBI" id="CHEBI:58278"/>
        <dbReference type="EC" id="4.2.1.19"/>
    </reaction>
</comment>
<dbReference type="EMBL" id="CP036434">
    <property type="protein sequence ID" value="QDV05996.1"/>
    <property type="molecule type" value="Genomic_DNA"/>
</dbReference>
<evidence type="ECO:0000256" key="4">
    <source>
        <dbReference type="ARBA" id="ARBA00023102"/>
    </source>
</evidence>
<comment type="similarity">
    <text evidence="6 7">Belongs to the imidazoleglycerol-phosphate dehydratase family.</text>
</comment>
<comment type="subcellular location">
    <subcellularLocation>
        <location evidence="6 7">Cytoplasm</location>
    </subcellularLocation>
</comment>
<comment type="pathway">
    <text evidence="1 6 7">Amino-acid biosynthesis; L-histidine biosynthesis; L-histidine from 5-phospho-alpha-D-ribose 1-diphosphate: step 6/9.</text>
</comment>
<dbReference type="InterPro" id="IPR000807">
    <property type="entry name" value="ImidazoleglycerolP_deHydtase"/>
</dbReference>
<sequence>MTPSSSPPTGPPRRAERSRKTRETSISCSLDLDGTGEAAVSTGIGFLDHMLTALAKHGRFDLALSCQGDLEIDDHHTAEDCAIVLGEAFDEALGERRGIVRFGSAYAPLDEALARVVVDLSGRPWPEVHIDFRRESLGTLATENITHFFQSLAIAGRMSLHVDVLRGDNDHHKAEAAFKALALALRQATRSSGSDTVPSTKGSL</sequence>
<keyword evidence="3 6" id="KW-0028">Amino-acid biosynthesis</keyword>
<dbReference type="EC" id="4.2.1.19" evidence="6 7"/>
<feature type="compositionally biased region" description="Pro residues" evidence="8">
    <location>
        <begin position="1"/>
        <end position="11"/>
    </location>
</feature>
<dbReference type="NCBIfam" id="NF002114">
    <property type="entry name" value="PRK00951.2-4"/>
    <property type="match status" value="1"/>
</dbReference>
<dbReference type="PROSITE" id="PS00955">
    <property type="entry name" value="IGP_DEHYDRATASE_2"/>
    <property type="match status" value="1"/>
</dbReference>
<dbReference type="FunFam" id="3.30.230.40:FF:000003">
    <property type="entry name" value="Imidazoleglycerol-phosphate dehydratase HisB"/>
    <property type="match status" value="1"/>
</dbReference>
<evidence type="ECO:0000256" key="3">
    <source>
        <dbReference type="ARBA" id="ARBA00022605"/>
    </source>
</evidence>
<dbReference type="AlphaFoldDB" id="A0A518EPI9"/>
<dbReference type="PANTHER" id="PTHR23133:SF2">
    <property type="entry name" value="IMIDAZOLEGLYCEROL-PHOSPHATE DEHYDRATASE"/>
    <property type="match status" value="1"/>
</dbReference>
<dbReference type="Gene3D" id="3.30.230.40">
    <property type="entry name" value="Imidazole glycerol phosphate dehydratase, domain 1"/>
    <property type="match status" value="2"/>
</dbReference>